<dbReference type="OrthoDB" id="9769653at2"/>
<dbReference type="eggNOG" id="COG3239">
    <property type="taxonomic scope" value="Bacteria"/>
</dbReference>
<dbReference type="Pfam" id="PF00487">
    <property type="entry name" value="FA_desaturase"/>
    <property type="match status" value="1"/>
</dbReference>
<keyword evidence="3" id="KW-0560">Oxidoreductase</keyword>
<accession>C0QIU1</accession>
<dbReference type="InterPro" id="IPR012171">
    <property type="entry name" value="Fatty_acid_desaturase"/>
</dbReference>
<evidence type="ECO:0000256" key="1">
    <source>
        <dbReference type="SAM" id="Phobius"/>
    </source>
</evidence>
<feature type="transmembrane region" description="Helical" evidence="1">
    <location>
        <begin position="63"/>
        <end position="87"/>
    </location>
</feature>
<dbReference type="CDD" id="cd03507">
    <property type="entry name" value="Delta12-FADS-like"/>
    <property type="match status" value="1"/>
</dbReference>
<reference evidence="3 4" key="1">
    <citation type="journal article" date="2009" name="Environ. Microbiol.">
        <title>Genome sequence of Desulfobacterium autotrophicum HRM2, a marine sulfate reducer oxidizing organic carbon completely to carbon dioxide.</title>
        <authorList>
            <person name="Strittmatter A.W."/>
            <person name="Liesegang H."/>
            <person name="Rabus R."/>
            <person name="Decker I."/>
            <person name="Amann J."/>
            <person name="Andres S."/>
            <person name="Henne A."/>
            <person name="Fricke W.F."/>
            <person name="Martinez-Arias R."/>
            <person name="Bartels D."/>
            <person name="Goesmann A."/>
            <person name="Krause L."/>
            <person name="Puehler A."/>
            <person name="Klenk H.P."/>
            <person name="Richter M."/>
            <person name="Schuler M."/>
            <person name="Gloeckner F.O."/>
            <person name="Meyerdierks A."/>
            <person name="Gottschalk G."/>
            <person name="Amann R."/>
        </authorList>
    </citation>
    <scope>NUCLEOTIDE SEQUENCE [LARGE SCALE GENOMIC DNA]</scope>
    <source>
        <strain evidence="4">ATCC 43914 / DSM 3382 / HRM2</strain>
    </source>
</reference>
<dbReference type="EC" id="1.14.19.-" evidence="3"/>
<dbReference type="GO" id="GO:0016717">
    <property type="term" value="F:oxidoreductase activity, acting on paired donors, with oxidation of a pair of donors resulting in the reduction of molecular oxygen to two molecules of water"/>
    <property type="evidence" value="ECO:0007669"/>
    <property type="project" value="TreeGrafter"/>
</dbReference>
<dbReference type="EMBL" id="CP001087">
    <property type="protein sequence ID" value="ACN13731.1"/>
    <property type="molecule type" value="Genomic_DNA"/>
</dbReference>
<evidence type="ECO:0000313" key="3">
    <source>
        <dbReference type="EMBL" id="ACN13731.1"/>
    </source>
</evidence>
<organism evidence="3 4">
    <name type="scientific">Desulforapulum autotrophicum (strain ATCC 43914 / DSM 3382 / VKM B-1955 / HRM2)</name>
    <name type="common">Desulfobacterium autotrophicum</name>
    <dbReference type="NCBI Taxonomy" id="177437"/>
    <lineage>
        <taxon>Bacteria</taxon>
        <taxon>Pseudomonadati</taxon>
        <taxon>Thermodesulfobacteriota</taxon>
        <taxon>Desulfobacteria</taxon>
        <taxon>Desulfobacterales</taxon>
        <taxon>Desulfobacteraceae</taxon>
        <taxon>Desulforapulum</taxon>
    </lineage>
</organism>
<dbReference type="PANTHER" id="PTHR19353">
    <property type="entry name" value="FATTY ACID DESATURASE 2"/>
    <property type="match status" value="1"/>
</dbReference>
<dbReference type="STRING" id="177437.HRM2_06170"/>
<feature type="transmembrane region" description="Helical" evidence="1">
    <location>
        <begin position="194"/>
        <end position="216"/>
    </location>
</feature>
<dbReference type="AlphaFoldDB" id="C0QIU1"/>
<name>C0QIU1_DESAH</name>
<keyword evidence="1" id="KW-1133">Transmembrane helix</keyword>
<feature type="transmembrane region" description="Helical" evidence="1">
    <location>
        <begin position="38"/>
        <end position="57"/>
    </location>
</feature>
<dbReference type="Proteomes" id="UP000000442">
    <property type="component" value="Chromosome"/>
</dbReference>
<dbReference type="RefSeq" id="WP_012662980.1">
    <property type="nucleotide sequence ID" value="NC_012108.1"/>
</dbReference>
<dbReference type="GO" id="GO:0006629">
    <property type="term" value="P:lipid metabolic process"/>
    <property type="evidence" value="ECO:0007669"/>
    <property type="project" value="InterPro"/>
</dbReference>
<dbReference type="GO" id="GO:0016020">
    <property type="term" value="C:membrane"/>
    <property type="evidence" value="ECO:0007669"/>
    <property type="project" value="TreeGrafter"/>
</dbReference>
<keyword evidence="1" id="KW-0472">Membrane</keyword>
<feature type="transmembrane region" description="Helical" evidence="1">
    <location>
        <begin position="163"/>
        <end position="182"/>
    </location>
</feature>
<protein>
    <submittedName>
        <fullName evidence="3">Fatty acid desaturase (Acyl-lipid desaturase)</fullName>
        <ecNumber evidence="3">1.14.19.-</ecNumber>
    </submittedName>
</protein>
<evidence type="ECO:0000313" key="4">
    <source>
        <dbReference type="Proteomes" id="UP000000442"/>
    </source>
</evidence>
<proteinExistence type="predicted"/>
<keyword evidence="1" id="KW-0812">Transmembrane</keyword>
<feature type="domain" description="Fatty acid desaturase" evidence="2">
    <location>
        <begin position="69"/>
        <end position="314"/>
    </location>
</feature>
<feature type="transmembrane region" description="Helical" evidence="1">
    <location>
        <begin position="222"/>
        <end position="241"/>
    </location>
</feature>
<keyword evidence="4" id="KW-1185">Reference proteome</keyword>
<dbReference type="PANTHER" id="PTHR19353:SF73">
    <property type="entry name" value="FATTY ACID DESATURASE"/>
    <property type="match status" value="1"/>
</dbReference>
<dbReference type="InterPro" id="IPR005804">
    <property type="entry name" value="FA_desaturase_dom"/>
</dbReference>
<dbReference type="HOGENOM" id="CLU_043118_0_0_7"/>
<sequence>MVVSEVIDSHGNKAPSGRVWPDWFPLLKAFRNCDKKKTVWQLISTIIPYFSLWYLMIQSIQQGYSYLLTLALGVVAAGFLVRIFILFHDCVHGSFFASKGANTFWGHFLGVLVFTAYEDWRYSHLRHHGTCANLDARGLGDIWTMTVREYESASTLVRLQYRIYRNPLVLMVAGSLLSFLVGNRFPTRGGGARALRSVILTDLLILAVGGGAWAVMGWKTYLMIQIPVLWIAGIGGIWLFYVQHQFKGNYWARKRDWTPLDAAMQGSSFYKLPAILNWLSGSIGYHHIHHLSPRIPNYNLKQCYGSVPALQAKEPITMMKSLACLRVKLWDEEGKDMVAFN</sequence>
<evidence type="ECO:0000259" key="2">
    <source>
        <dbReference type="Pfam" id="PF00487"/>
    </source>
</evidence>
<gene>
    <name evidence="3" type="ordered locus">HRM2_06170</name>
</gene>
<dbReference type="KEGG" id="dat:HRM2_06170"/>